<dbReference type="EMBL" id="JAVDTF010000004">
    <property type="protein sequence ID" value="MDR6785515.1"/>
    <property type="molecule type" value="Genomic_DNA"/>
</dbReference>
<comment type="caution">
    <text evidence="1">The sequence shown here is derived from an EMBL/GenBank/DDBJ whole genome shotgun (WGS) entry which is preliminary data.</text>
</comment>
<reference evidence="1" key="1">
    <citation type="submission" date="2023-07" db="EMBL/GenBank/DDBJ databases">
        <title>Sorghum-associated microbial communities from plants grown in Nebraska, USA.</title>
        <authorList>
            <person name="Schachtman D."/>
        </authorList>
    </citation>
    <scope>NUCLEOTIDE SEQUENCE</scope>
    <source>
        <strain evidence="1">2697</strain>
    </source>
</reference>
<gene>
    <name evidence="1" type="ORF">J2X78_004100</name>
</gene>
<dbReference type="Proteomes" id="UP001246858">
    <property type="component" value="Unassembled WGS sequence"/>
</dbReference>
<name>A0ACC6L1K0_9SPHI</name>
<keyword evidence="2" id="KW-1185">Reference proteome</keyword>
<proteinExistence type="predicted"/>
<organism evidence="1 2">
    <name type="scientific">Pedobacter africanus</name>
    <dbReference type="NCBI Taxonomy" id="151894"/>
    <lineage>
        <taxon>Bacteria</taxon>
        <taxon>Pseudomonadati</taxon>
        <taxon>Bacteroidota</taxon>
        <taxon>Sphingobacteriia</taxon>
        <taxon>Sphingobacteriales</taxon>
        <taxon>Sphingobacteriaceae</taxon>
        <taxon>Pedobacter</taxon>
    </lineage>
</organism>
<protein>
    <submittedName>
        <fullName evidence="1">Uncharacterized protein</fullName>
    </submittedName>
</protein>
<sequence>MIKDYKYTGILLIAFLALSSCRKDVGNYAYNEINDIEITGVNSTYSAVWGSNLTITPELSFTKDKNNDTTKYAYEWFAVVPRTGNTADPKVLSRNRNLNWVVNLPATDASYQVYYIVKEKATGVIWRKIFSVKVTTNIADGWLVLNEIDNEPRLDFFNYLSTSDSYQYYKDILSSFSTLKLEGKPQMLYFYQRRDAFSNKTEKSIFVGTDKHTFVINTTNFTFSEHKDLVNLMAAYVAPPFYAKSVISIGGPLAYMYDNSGKLYFENPTSGIAFGSGINRTITGEPIQISPFIAEGLSSTQYALMYDTENKKFMEHKNINLNVSVPAVKVTPPATPLFDPGNMDMDLVYMASTRALSNQTYAVLKNNMGKIFLARISCNATAFVPLAFEELTTAPQIANATKFAIDPSEGYLMYVAGSKVYRYNVVDKSNTVVVDLGTRKVSLLKYQKMVYAPGSARYMEYANKLIICSYDTADPNASGKMDLYSVPNLNGDLKLYKTFDGLGKIVDVSYRE</sequence>
<accession>A0ACC6L1K0</accession>
<evidence type="ECO:0000313" key="1">
    <source>
        <dbReference type="EMBL" id="MDR6785515.1"/>
    </source>
</evidence>
<evidence type="ECO:0000313" key="2">
    <source>
        <dbReference type="Proteomes" id="UP001246858"/>
    </source>
</evidence>